<keyword evidence="1" id="KW-0560">Oxidoreductase</keyword>
<dbReference type="PANTHER" id="PTHR35176:SF11">
    <property type="entry name" value="PYRIDOXAMINE 5'-PHOSPHATE OXIDASE FAMILY PROTEIN"/>
    <property type="match status" value="1"/>
</dbReference>
<dbReference type="InterPro" id="IPR011576">
    <property type="entry name" value="Pyridox_Oxase_N"/>
</dbReference>
<proteinExistence type="predicted"/>
<dbReference type="InterPro" id="IPR012349">
    <property type="entry name" value="Split_barrel_FMN-bd"/>
</dbReference>
<gene>
    <name evidence="3" type="ORF">CLV52_3269</name>
</gene>
<sequence length="131" mass="14477">MSPELSAVGRRRYVSLTTFRRTGVPVSTAVWIAPNDDALVVLTGGSSGKAKRLRNDPRVELRECDMRGRVRAGAPVVDAHAEVVADAEEVERLLAGHRAKYGWQLTAYRAIERLIQRGAPSQDVVLRITDR</sequence>
<dbReference type="EMBL" id="SOAM01000003">
    <property type="protein sequence ID" value="TDS76149.1"/>
    <property type="molecule type" value="Genomic_DNA"/>
</dbReference>
<dbReference type="PANTHER" id="PTHR35176">
    <property type="entry name" value="HEME OXYGENASE HI_0854-RELATED"/>
    <property type="match status" value="1"/>
</dbReference>
<evidence type="ECO:0000313" key="3">
    <source>
        <dbReference type="EMBL" id="TDS76149.1"/>
    </source>
</evidence>
<dbReference type="RefSeq" id="WP_133767356.1">
    <property type="nucleotide sequence ID" value="NZ_BAAARP010000001.1"/>
</dbReference>
<dbReference type="Proteomes" id="UP000295344">
    <property type="component" value="Unassembled WGS sequence"/>
</dbReference>
<comment type="caution">
    <text evidence="3">The sequence shown here is derived from an EMBL/GenBank/DDBJ whole genome shotgun (WGS) entry which is preliminary data.</text>
</comment>
<dbReference type="NCBIfam" id="TIGR03666">
    <property type="entry name" value="Rv2061_F420"/>
    <property type="match status" value="1"/>
</dbReference>
<dbReference type="OrthoDB" id="5738083at2"/>
<dbReference type="InterPro" id="IPR019965">
    <property type="entry name" value="PPOX_F420-dep_Rv2061_put"/>
</dbReference>
<protein>
    <recommendedName>
        <fullName evidence="2">Pyridoxamine 5'-phosphate oxidase N-terminal domain-containing protein</fullName>
    </recommendedName>
</protein>
<evidence type="ECO:0000259" key="2">
    <source>
        <dbReference type="Pfam" id="PF01243"/>
    </source>
</evidence>
<dbReference type="Gene3D" id="2.30.110.10">
    <property type="entry name" value="Electron Transport, Fmn-binding Protein, Chain A"/>
    <property type="match status" value="1"/>
</dbReference>
<dbReference type="InterPro" id="IPR052019">
    <property type="entry name" value="F420H2_bilvrd_red/Heme_oxyg"/>
</dbReference>
<evidence type="ECO:0000256" key="1">
    <source>
        <dbReference type="ARBA" id="ARBA00023002"/>
    </source>
</evidence>
<dbReference type="GO" id="GO:0016627">
    <property type="term" value="F:oxidoreductase activity, acting on the CH-CH group of donors"/>
    <property type="evidence" value="ECO:0007669"/>
    <property type="project" value="TreeGrafter"/>
</dbReference>
<reference evidence="3 4" key="1">
    <citation type="submission" date="2019-03" db="EMBL/GenBank/DDBJ databases">
        <title>Genomic Encyclopedia of Archaeal and Bacterial Type Strains, Phase II (KMG-II): from individual species to whole genera.</title>
        <authorList>
            <person name="Goeker M."/>
        </authorList>
    </citation>
    <scope>NUCLEOTIDE SEQUENCE [LARGE SCALE GENOMIC DNA]</scope>
    <source>
        <strain evidence="3 4">DSM 24782</strain>
    </source>
</reference>
<dbReference type="GO" id="GO:0070967">
    <property type="term" value="F:coenzyme F420 binding"/>
    <property type="evidence" value="ECO:0007669"/>
    <property type="project" value="TreeGrafter"/>
</dbReference>
<dbReference type="GO" id="GO:0005829">
    <property type="term" value="C:cytosol"/>
    <property type="evidence" value="ECO:0007669"/>
    <property type="project" value="TreeGrafter"/>
</dbReference>
<dbReference type="InterPro" id="IPR020845">
    <property type="entry name" value="AMP-binding_CS"/>
</dbReference>
<name>A0A4R7FFJ8_9MICO</name>
<dbReference type="PROSITE" id="PS00455">
    <property type="entry name" value="AMP_BINDING"/>
    <property type="match status" value="1"/>
</dbReference>
<accession>A0A4R7FFJ8</accession>
<feature type="domain" description="Pyridoxamine 5'-phosphate oxidase N-terminal" evidence="2">
    <location>
        <begin position="9"/>
        <end position="109"/>
    </location>
</feature>
<dbReference type="AlphaFoldDB" id="A0A4R7FFJ8"/>
<evidence type="ECO:0000313" key="4">
    <source>
        <dbReference type="Proteomes" id="UP000295344"/>
    </source>
</evidence>
<organism evidence="3 4">
    <name type="scientific">Amnibacterium kyonggiense</name>
    <dbReference type="NCBI Taxonomy" id="595671"/>
    <lineage>
        <taxon>Bacteria</taxon>
        <taxon>Bacillati</taxon>
        <taxon>Actinomycetota</taxon>
        <taxon>Actinomycetes</taxon>
        <taxon>Micrococcales</taxon>
        <taxon>Microbacteriaceae</taxon>
        <taxon>Amnibacterium</taxon>
    </lineage>
</organism>
<keyword evidence="4" id="KW-1185">Reference proteome</keyword>
<dbReference type="Pfam" id="PF01243">
    <property type="entry name" value="PNPOx_N"/>
    <property type="match status" value="1"/>
</dbReference>
<dbReference type="SUPFAM" id="SSF50475">
    <property type="entry name" value="FMN-binding split barrel"/>
    <property type="match status" value="1"/>
</dbReference>